<evidence type="ECO:0000256" key="5">
    <source>
        <dbReference type="SAM" id="MobiDB-lite"/>
    </source>
</evidence>
<name>A0A419ASM3_PECCA</name>
<organism evidence="6 7">
    <name type="scientific">Pectobacterium carotovorum</name>
    <name type="common">Erwinia carotovora</name>
    <dbReference type="NCBI Taxonomy" id="554"/>
    <lineage>
        <taxon>Bacteria</taxon>
        <taxon>Pseudomonadati</taxon>
        <taxon>Pseudomonadota</taxon>
        <taxon>Gammaproteobacteria</taxon>
        <taxon>Enterobacterales</taxon>
        <taxon>Pectobacteriaceae</taxon>
        <taxon>Pectobacterium</taxon>
    </lineage>
</organism>
<dbReference type="RefSeq" id="WP_119874573.1">
    <property type="nucleotide sequence ID" value="NZ_QZDH01000051.1"/>
</dbReference>
<reference evidence="6 7" key="1">
    <citation type="submission" date="2018-09" db="EMBL/GenBank/DDBJ databases">
        <title>Phylogenetic diversity of Pectobacterium and Dickeya strains causing blackleg disease of potato in Morocco.</title>
        <authorList>
            <person name="Oulghazi S."/>
            <person name="Moumni M."/>
            <person name="Faure D."/>
        </authorList>
    </citation>
    <scope>NUCLEOTIDE SEQUENCE [LARGE SCALE GENOMIC DNA]</scope>
    <source>
        <strain evidence="6 7">S1.15.11.2D</strain>
    </source>
</reference>
<proteinExistence type="inferred from homology"/>
<feature type="compositionally biased region" description="Basic and acidic residues" evidence="5">
    <location>
        <begin position="259"/>
        <end position="271"/>
    </location>
</feature>
<evidence type="ECO:0000313" key="7">
    <source>
        <dbReference type="Proteomes" id="UP000283655"/>
    </source>
</evidence>
<dbReference type="GO" id="GO:0005576">
    <property type="term" value="C:extracellular region"/>
    <property type="evidence" value="ECO:0007669"/>
    <property type="project" value="UniProtKB-SubCell"/>
</dbReference>
<gene>
    <name evidence="6" type="ORF">D5071_17710</name>
</gene>
<comment type="similarity">
    <text evidence="2">Belongs to the LRR-containing bacterial E3 ligase family.</text>
</comment>
<comment type="subcellular location">
    <subcellularLocation>
        <location evidence="1">Secreted</location>
    </subcellularLocation>
</comment>
<dbReference type="EMBL" id="QZDH01000051">
    <property type="protein sequence ID" value="RJL48743.1"/>
    <property type="molecule type" value="Genomic_DNA"/>
</dbReference>
<dbReference type="Pfam" id="PF00560">
    <property type="entry name" value="LRR_1"/>
    <property type="match status" value="2"/>
</dbReference>
<dbReference type="SMART" id="SM00364">
    <property type="entry name" value="LRR_BAC"/>
    <property type="match status" value="4"/>
</dbReference>
<dbReference type="Gene3D" id="3.80.10.10">
    <property type="entry name" value="Ribonuclease Inhibitor"/>
    <property type="match status" value="1"/>
</dbReference>
<dbReference type="InterPro" id="IPR001611">
    <property type="entry name" value="Leu-rich_rpt"/>
</dbReference>
<evidence type="ECO:0000313" key="6">
    <source>
        <dbReference type="EMBL" id="RJL48743.1"/>
    </source>
</evidence>
<feature type="region of interest" description="Disordered" evidence="5">
    <location>
        <begin position="254"/>
        <end position="289"/>
    </location>
</feature>
<protein>
    <submittedName>
        <fullName evidence="6">Uncharacterized protein</fullName>
    </submittedName>
</protein>
<dbReference type="Proteomes" id="UP000283655">
    <property type="component" value="Unassembled WGS sequence"/>
</dbReference>
<dbReference type="PANTHER" id="PTHR47114">
    <property type="match status" value="1"/>
</dbReference>
<keyword evidence="3" id="KW-0433">Leucine-rich repeat</keyword>
<dbReference type="InterPro" id="IPR032675">
    <property type="entry name" value="LRR_dom_sf"/>
</dbReference>
<dbReference type="SUPFAM" id="SSF52058">
    <property type="entry name" value="L domain-like"/>
    <property type="match status" value="1"/>
</dbReference>
<keyword evidence="4" id="KW-0677">Repeat</keyword>
<dbReference type="InterPro" id="IPR051071">
    <property type="entry name" value="LRR-bact_E3_ubiq_ligases"/>
</dbReference>
<dbReference type="AlphaFoldDB" id="A0A419ASM3"/>
<dbReference type="PROSITE" id="PS51450">
    <property type="entry name" value="LRR"/>
    <property type="match status" value="2"/>
</dbReference>
<comment type="caution">
    <text evidence="6">The sequence shown here is derived from an EMBL/GenBank/DDBJ whole genome shotgun (WGS) entry which is preliminary data.</text>
</comment>
<evidence type="ECO:0000256" key="4">
    <source>
        <dbReference type="ARBA" id="ARBA00022737"/>
    </source>
</evidence>
<dbReference type="PANTHER" id="PTHR47114:SF2">
    <property type="entry name" value="OLIGODENDROCYTE-MYELIN GLYCOPROTEIN"/>
    <property type="match status" value="1"/>
</dbReference>
<evidence type="ECO:0000256" key="1">
    <source>
        <dbReference type="ARBA" id="ARBA00004613"/>
    </source>
</evidence>
<evidence type="ECO:0000256" key="2">
    <source>
        <dbReference type="ARBA" id="ARBA00009868"/>
    </source>
</evidence>
<dbReference type="Gene3D" id="3.30.2440.10">
    <property type="entry name" value="Secreted effector protein SifA"/>
    <property type="match status" value="1"/>
</dbReference>
<evidence type="ECO:0000256" key="3">
    <source>
        <dbReference type="ARBA" id="ARBA00022614"/>
    </source>
</evidence>
<sequence length="289" mass="32831">MPNFSISPLSSHATTNSSYINNVRDQQHQSNNDSLWADMKEWFHQAYQDHAEALLRDFCQPAENTSQRERFLDFIQLKLLLSPGYQHNLSTEHMLNSGQTTCTIASNNGTLVSVMLALNEDDYQAEKGLTAIDRWLCDSPHKEVDSRHNAAGTIWNCWRNNSTSLDLSDLGLTTLPEPLPQNLQMLNVNNNSLTTLPESLPQSLQIISVEGNRLTMLPESLPLNLQTLNVSYNSLTTLPDTRPQSLKTLNVKNNPLTTQRRELTMTSERRSSHTFKPYQRRPGARDIRQ</sequence>
<accession>A0A419ASM3</accession>